<evidence type="ECO:0000256" key="5">
    <source>
        <dbReference type="ARBA" id="ARBA00013063"/>
    </source>
</evidence>
<dbReference type="EMBL" id="JABFCX010000002">
    <property type="protein sequence ID" value="NNU16002.1"/>
    <property type="molecule type" value="Genomic_DNA"/>
</dbReference>
<dbReference type="EC" id="4.1.2.14" evidence="5"/>
<keyword evidence="7" id="KW-0704">Schiff base</keyword>
<dbReference type="PROSITE" id="PS00159">
    <property type="entry name" value="ALDOLASE_KDPG_KHG_1"/>
    <property type="match status" value="1"/>
</dbReference>
<comment type="similarity">
    <text evidence="3">Belongs to the KHG/KDPG aldolase family.</text>
</comment>
<keyword evidence="8" id="KW-0119">Carbohydrate metabolism</keyword>
<dbReference type="Pfam" id="PF01081">
    <property type="entry name" value="Aldolase"/>
    <property type="match status" value="1"/>
</dbReference>
<evidence type="ECO:0000256" key="6">
    <source>
        <dbReference type="ARBA" id="ARBA00023239"/>
    </source>
</evidence>
<dbReference type="NCBIfam" id="TIGR01182">
    <property type="entry name" value="eda"/>
    <property type="match status" value="1"/>
</dbReference>
<dbReference type="Gene3D" id="3.20.20.70">
    <property type="entry name" value="Aldolase class I"/>
    <property type="match status" value="1"/>
</dbReference>
<dbReference type="InterPro" id="IPR031337">
    <property type="entry name" value="KDPG/KHG_AS_1"/>
</dbReference>
<dbReference type="InterPro" id="IPR031338">
    <property type="entry name" value="KDPG/KHG_AS_2"/>
</dbReference>
<evidence type="ECO:0000313" key="9">
    <source>
        <dbReference type="EMBL" id="NNU16002.1"/>
    </source>
</evidence>
<dbReference type="InterPro" id="IPR013785">
    <property type="entry name" value="Aldolase_TIM"/>
</dbReference>
<dbReference type="PANTHER" id="PTHR30246:SF1">
    <property type="entry name" value="2-DEHYDRO-3-DEOXY-6-PHOSPHOGALACTONATE ALDOLASE-RELATED"/>
    <property type="match status" value="1"/>
</dbReference>
<accession>A0A7Y3RMI4</accession>
<sequence length="212" mass="21894">MMSQAERIDALIAHVPVMPVVVIDDAAHAIPMAEALLAGGINAIEITLRTDAALDAVKKIADEKPDMVVGTGTVLSERDLMSSIDAGAKFAVSPGLTTLLATAAGQHMDQCPLLPGVATASEAMRAEEAGFERLKFFPAEPAGGAPYLSGLAGPLQRVKFCPTGGIKPDTVAKYRALKNVFCVGGSWLAPKDKMAAGDWAAIEALAREAAAG</sequence>
<name>A0A7Y3RMI4_9PROT</name>
<evidence type="ECO:0000256" key="3">
    <source>
        <dbReference type="ARBA" id="ARBA00006906"/>
    </source>
</evidence>
<gene>
    <name evidence="9" type="primary">eda</name>
    <name evidence="9" type="ORF">HK107_06670</name>
</gene>
<dbReference type="AlphaFoldDB" id="A0A7Y3RMI4"/>
<organism evidence="9 10">
    <name type="scientific">Parvularcula mediterranea</name>
    <dbReference type="NCBI Taxonomy" id="2732508"/>
    <lineage>
        <taxon>Bacteria</taxon>
        <taxon>Pseudomonadati</taxon>
        <taxon>Pseudomonadota</taxon>
        <taxon>Alphaproteobacteria</taxon>
        <taxon>Parvularculales</taxon>
        <taxon>Parvularculaceae</taxon>
        <taxon>Parvularcula</taxon>
    </lineage>
</organism>
<comment type="caution">
    <text evidence="9">The sequence shown here is derived from an EMBL/GenBank/DDBJ whole genome shotgun (WGS) entry which is preliminary data.</text>
</comment>
<dbReference type="InterPro" id="IPR000887">
    <property type="entry name" value="Aldlse_KDPG_KHG"/>
</dbReference>
<dbReference type="PANTHER" id="PTHR30246">
    <property type="entry name" value="2-KETO-3-DEOXY-6-PHOSPHOGLUCONATE ALDOLASE"/>
    <property type="match status" value="1"/>
</dbReference>
<dbReference type="PROSITE" id="PS00160">
    <property type="entry name" value="ALDOLASE_KDPG_KHG_2"/>
    <property type="match status" value="1"/>
</dbReference>
<evidence type="ECO:0000313" key="10">
    <source>
        <dbReference type="Proteomes" id="UP000536835"/>
    </source>
</evidence>
<proteinExistence type="inferred from homology"/>
<dbReference type="GO" id="GO:0008675">
    <property type="term" value="F:2-dehydro-3-deoxy-phosphogluconate aldolase activity"/>
    <property type="evidence" value="ECO:0007669"/>
    <property type="project" value="UniProtKB-EC"/>
</dbReference>
<dbReference type="SUPFAM" id="SSF51569">
    <property type="entry name" value="Aldolase"/>
    <property type="match status" value="1"/>
</dbReference>
<evidence type="ECO:0000256" key="4">
    <source>
        <dbReference type="ARBA" id="ARBA00011233"/>
    </source>
</evidence>
<evidence type="ECO:0000256" key="1">
    <source>
        <dbReference type="ARBA" id="ARBA00000654"/>
    </source>
</evidence>
<dbReference type="Proteomes" id="UP000536835">
    <property type="component" value="Unassembled WGS sequence"/>
</dbReference>
<comment type="subunit">
    <text evidence="4">Homotrimer.</text>
</comment>
<comment type="catalytic activity">
    <reaction evidence="1">
        <text>2-dehydro-3-deoxy-6-phospho-D-gluconate = D-glyceraldehyde 3-phosphate + pyruvate</text>
        <dbReference type="Rhea" id="RHEA:17089"/>
        <dbReference type="ChEBI" id="CHEBI:15361"/>
        <dbReference type="ChEBI" id="CHEBI:57569"/>
        <dbReference type="ChEBI" id="CHEBI:59776"/>
        <dbReference type="EC" id="4.1.2.14"/>
    </reaction>
</comment>
<evidence type="ECO:0000256" key="7">
    <source>
        <dbReference type="ARBA" id="ARBA00023270"/>
    </source>
</evidence>
<evidence type="ECO:0000256" key="8">
    <source>
        <dbReference type="ARBA" id="ARBA00023277"/>
    </source>
</evidence>
<keyword evidence="6 9" id="KW-0456">Lyase</keyword>
<dbReference type="CDD" id="cd00452">
    <property type="entry name" value="KDPG_aldolase"/>
    <property type="match status" value="1"/>
</dbReference>
<protein>
    <recommendedName>
        <fullName evidence="5">2-dehydro-3-deoxy-phosphogluconate aldolase</fullName>
        <ecNumber evidence="5">4.1.2.14</ecNumber>
    </recommendedName>
</protein>
<comment type="pathway">
    <text evidence="2">Carbohydrate acid metabolism; 2-dehydro-3-deoxy-D-gluconate degradation; D-glyceraldehyde 3-phosphate and pyruvate from 2-dehydro-3-deoxy-D-gluconate: step 2/2.</text>
</comment>
<dbReference type="NCBIfam" id="NF004325">
    <property type="entry name" value="PRK05718.1"/>
    <property type="match status" value="1"/>
</dbReference>
<evidence type="ECO:0000256" key="2">
    <source>
        <dbReference type="ARBA" id="ARBA00004736"/>
    </source>
</evidence>
<reference evidence="9 10" key="1">
    <citation type="submission" date="2020-05" db="EMBL/GenBank/DDBJ databases">
        <title>Parvularcula mediterraneae sp. nov., isolated from polypropylene straw from shallow seawater of the seashore of Laganas in Zakynthos island, Greece.</title>
        <authorList>
            <person name="Szabo I."/>
            <person name="Al-Omari J."/>
            <person name="Rado J."/>
            <person name="Szerdahelyi G.S."/>
        </authorList>
    </citation>
    <scope>NUCLEOTIDE SEQUENCE [LARGE SCALE GENOMIC DNA]</scope>
    <source>
        <strain evidence="9 10">ZS-1/3</strain>
    </source>
</reference>
<keyword evidence="10" id="KW-1185">Reference proteome</keyword>